<dbReference type="KEGG" id="pbb:AKN87_10370"/>
<gene>
    <name evidence="7" type="ORF">AKN88_07980</name>
    <name evidence="8" type="ORF">HX099_02600</name>
</gene>
<dbReference type="PANTHER" id="PTHR33931:SF2">
    <property type="entry name" value="HOLIN-LIKE PROTEIN CIDA"/>
    <property type="match status" value="1"/>
</dbReference>
<evidence type="ECO:0000256" key="5">
    <source>
        <dbReference type="ARBA" id="ARBA00023136"/>
    </source>
</evidence>
<name>A0A0K1XFB8_9GAMM</name>
<feature type="transmembrane region" description="Helical" evidence="6">
    <location>
        <begin position="84"/>
        <end position="110"/>
    </location>
</feature>
<dbReference type="PANTHER" id="PTHR33931">
    <property type="entry name" value="HOLIN-LIKE PROTEIN CIDA-RELATED"/>
    <property type="match status" value="1"/>
</dbReference>
<feature type="transmembrane region" description="Helical" evidence="6">
    <location>
        <begin position="21"/>
        <end position="43"/>
    </location>
</feature>
<comment type="subcellular location">
    <subcellularLocation>
        <location evidence="1">Cell membrane</location>
        <topology evidence="1">Multi-pass membrane protein</topology>
    </subcellularLocation>
</comment>
<dbReference type="GO" id="GO:0005886">
    <property type="term" value="C:plasma membrane"/>
    <property type="evidence" value="ECO:0007669"/>
    <property type="project" value="UniProtKB-SubCell"/>
</dbReference>
<dbReference type="InterPro" id="IPR005538">
    <property type="entry name" value="LrgA/CidA"/>
</dbReference>
<evidence type="ECO:0000256" key="6">
    <source>
        <dbReference type="SAM" id="Phobius"/>
    </source>
</evidence>
<dbReference type="Pfam" id="PF03788">
    <property type="entry name" value="LrgA"/>
    <property type="match status" value="1"/>
</dbReference>
<dbReference type="AlphaFoldDB" id="A0A0K1XFB8"/>
<keyword evidence="9" id="KW-1185">Reference proteome</keyword>
<evidence type="ECO:0000313" key="8">
    <source>
        <dbReference type="EMBL" id="MDM1695558.1"/>
    </source>
</evidence>
<dbReference type="PATRIC" id="fig|1697052.3.peg.1270"/>
<keyword evidence="2" id="KW-1003">Cell membrane</keyword>
<keyword evidence="5 6" id="KW-0472">Membrane</keyword>
<dbReference type="RefSeq" id="WP_053101045.1">
    <property type="nucleotide sequence ID" value="NZ_CP012358.1"/>
</dbReference>
<dbReference type="Proteomes" id="UP001173465">
    <property type="component" value="Unassembled WGS sequence"/>
</dbReference>
<keyword evidence="7" id="KW-0378">Hydrolase</keyword>
<reference evidence="8" key="3">
    <citation type="journal article" date="2022" name="Sci. Total Environ.">
        <title>Prevalence, transmission, and molecular epidemiology of tet(X)-positive bacteria among humans, animals, and environmental niches in China: An epidemiological, and genomic-based study.</title>
        <authorList>
            <person name="Dong N."/>
            <person name="Zeng Y."/>
            <person name="Cai C."/>
            <person name="Sun C."/>
            <person name="Lu J."/>
            <person name="Liu C."/>
            <person name="Zhou H."/>
            <person name="Sun Q."/>
            <person name="Shu L."/>
            <person name="Wang H."/>
            <person name="Wang Y."/>
            <person name="Wang S."/>
            <person name="Wu C."/>
            <person name="Chan E.W."/>
            <person name="Chen G."/>
            <person name="Shen Z."/>
            <person name="Chen S."/>
            <person name="Zhang R."/>
        </authorList>
    </citation>
    <scope>NUCLEOTIDE SEQUENCE</scope>
    <source>
        <strain evidence="8">DF46-2-2</strain>
    </source>
</reference>
<evidence type="ECO:0000256" key="1">
    <source>
        <dbReference type="ARBA" id="ARBA00004651"/>
    </source>
</evidence>
<dbReference type="EMBL" id="JACANB010000001">
    <property type="protein sequence ID" value="MDM1695558.1"/>
    <property type="molecule type" value="Genomic_DNA"/>
</dbReference>
<reference evidence="8" key="2">
    <citation type="submission" date="2020-06" db="EMBL/GenBank/DDBJ databases">
        <authorList>
            <person name="Dong N."/>
        </authorList>
    </citation>
    <scope>NUCLEOTIDE SEQUENCE</scope>
    <source>
        <strain evidence="8">DF46-2-2</strain>
    </source>
</reference>
<dbReference type="Proteomes" id="UP000063953">
    <property type="component" value="Chromosome"/>
</dbReference>
<dbReference type="EMBL" id="CP012365">
    <property type="protein sequence ID" value="AKX59872.1"/>
    <property type="molecule type" value="Genomic_DNA"/>
</dbReference>
<accession>A0A0K1XFB8</accession>
<dbReference type="GO" id="GO:0016787">
    <property type="term" value="F:hydrolase activity"/>
    <property type="evidence" value="ECO:0007669"/>
    <property type="project" value="UniProtKB-KW"/>
</dbReference>
<dbReference type="GeneID" id="93984677"/>
<evidence type="ECO:0000256" key="4">
    <source>
        <dbReference type="ARBA" id="ARBA00022989"/>
    </source>
</evidence>
<keyword evidence="4 6" id="KW-1133">Transmembrane helix</keyword>
<keyword evidence="3 6" id="KW-0812">Transmembrane</keyword>
<evidence type="ECO:0000313" key="7">
    <source>
        <dbReference type="EMBL" id="AKX59872.1"/>
    </source>
</evidence>
<protein>
    <submittedName>
        <fullName evidence="8">CidA/LrgA family protein</fullName>
    </submittedName>
    <submittedName>
        <fullName evidence="7">Murein hydrolase transporter LrgA</fullName>
    </submittedName>
</protein>
<reference evidence="7 9" key="1">
    <citation type="journal article" date="2015" name="Genome Announc.">
        <title>Genome Sequences of Oblitimonas alkaliphila gen. nov. sp. nov. (Proposed), a Novel Bacterium of the Pseudomonadaceae Family.</title>
        <authorList>
            <person name="Lauer A.C."/>
            <person name="Nicholson A.C."/>
            <person name="Humrighouse B.W."/>
            <person name="Emery B."/>
            <person name="Drobish A."/>
            <person name="Juieng P."/>
            <person name="Loparev V."/>
            <person name="McQuiston J.R."/>
        </authorList>
    </citation>
    <scope>NUCLEOTIDE SEQUENCE [LARGE SCALE GENOMIC DNA]</scope>
    <source>
        <strain evidence="7 9">E5571</strain>
    </source>
</reference>
<evidence type="ECO:0000313" key="9">
    <source>
        <dbReference type="Proteomes" id="UP000063953"/>
    </source>
</evidence>
<dbReference type="STRING" id="1697053.AKN87_10370"/>
<evidence type="ECO:0000256" key="3">
    <source>
        <dbReference type="ARBA" id="ARBA00022692"/>
    </source>
</evidence>
<proteinExistence type="predicted"/>
<evidence type="ECO:0000256" key="2">
    <source>
        <dbReference type="ARBA" id="ARBA00022475"/>
    </source>
</evidence>
<organism evidence="7 9">
    <name type="scientific">Thiopseudomonas alkaliphila</name>
    <dbReference type="NCBI Taxonomy" id="1697053"/>
    <lineage>
        <taxon>Bacteria</taxon>
        <taxon>Pseudomonadati</taxon>
        <taxon>Pseudomonadota</taxon>
        <taxon>Gammaproteobacteria</taxon>
        <taxon>Pseudomonadales</taxon>
        <taxon>Pseudomonadaceae</taxon>
        <taxon>Thiopseudomonas</taxon>
    </lineage>
</organism>
<dbReference type="OrthoDB" id="6120945at2"/>
<sequence length="123" mass="13492">MLLRGLSMLILFQLLGTAINVLFLPMLPGPILGFVLMFVYLLLRGGVSENINLASSSLLKYLPLLLTPPAVGIMAHTDAVMADFWAIFGSLVISVLVSVVVIGLLMQFLIRRQQQKQEQSHDA</sequence>